<keyword evidence="2" id="KW-0472">Membrane</keyword>
<gene>
    <name evidence="3" type="ORF">ACFQ4C_22190</name>
</gene>
<feature type="region of interest" description="Disordered" evidence="1">
    <location>
        <begin position="109"/>
        <end position="130"/>
    </location>
</feature>
<comment type="caution">
    <text evidence="3">The sequence shown here is derived from an EMBL/GenBank/DDBJ whole genome shotgun (WGS) entry which is preliminary data.</text>
</comment>
<sequence>MSNHPIDDLFANQLREHGLKPEKATWEELQRRMNAKETQRSSFVWWYASAASVSVVLLATWWIWSDNESDGKNSTSSPIAQQITKREQPNKVGVESGLRIADIEPAVEPKTAHKKPVDVQDRVAKHPHQPGKKIEELPRTATSVLPVISEELLTTEVRGVEERLREPERTLVVQVATPEIQADKSVATADEPQSSSRIEISEEQPRKKRFRLGRVLRQFSKLKAGEPVEWEEVGIQPGVLMARASEKVQEGKEKISDSYDNLRQNTFRKNSSNK</sequence>
<feature type="region of interest" description="Disordered" evidence="1">
    <location>
        <begin position="251"/>
        <end position="274"/>
    </location>
</feature>
<feature type="compositionally biased region" description="Polar residues" evidence="1">
    <location>
        <begin position="72"/>
        <end position="83"/>
    </location>
</feature>
<feature type="transmembrane region" description="Helical" evidence="2">
    <location>
        <begin position="43"/>
        <end position="64"/>
    </location>
</feature>
<dbReference type="Proteomes" id="UP001597116">
    <property type="component" value="Unassembled WGS sequence"/>
</dbReference>
<accession>A0ABW3Q8Z1</accession>
<evidence type="ECO:0000313" key="4">
    <source>
        <dbReference type="Proteomes" id="UP001597116"/>
    </source>
</evidence>
<evidence type="ECO:0000256" key="1">
    <source>
        <dbReference type="SAM" id="MobiDB-lite"/>
    </source>
</evidence>
<evidence type="ECO:0000313" key="3">
    <source>
        <dbReference type="EMBL" id="MFD1143852.1"/>
    </source>
</evidence>
<keyword evidence="4" id="KW-1185">Reference proteome</keyword>
<feature type="region of interest" description="Disordered" evidence="1">
    <location>
        <begin position="69"/>
        <end position="93"/>
    </location>
</feature>
<feature type="compositionally biased region" description="Basic and acidic residues" evidence="1">
    <location>
        <begin position="115"/>
        <end position="124"/>
    </location>
</feature>
<organism evidence="3 4">
    <name type="scientific">Larkinella insperata</name>
    <dbReference type="NCBI Taxonomy" id="332158"/>
    <lineage>
        <taxon>Bacteria</taxon>
        <taxon>Pseudomonadati</taxon>
        <taxon>Bacteroidota</taxon>
        <taxon>Cytophagia</taxon>
        <taxon>Cytophagales</taxon>
        <taxon>Spirosomataceae</taxon>
        <taxon>Larkinella</taxon>
    </lineage>
</organism>
<proteinExistence type="predicted"/>
<dbReference type="EMBL" id="JBHTLP010000019">
    <property type="protein sequence ID" value="MFD1143852.1"/>
    <property type="molecule type" value="Genomic_DNA"/>
</dbReference>
<reference evidence="4" key="1">
    <citation type="journal article" date="2019" name="Int. J. Syst. Evol. Microbiol.">
        <title>The Global Catalogue of Microorganisms (GCM) 10K type strain sequencing project: providing services to taxonomists for standard genome sequencing and annotation.</title>
        <authorList>
            <consortium name="The Broad Institute Genomics Platform"/>
            <consortium name="The Broad Institute Genome Sequencing Center for Infectious Disease"/>
            <person name="Wu L."/>
            <person name="Ma J."/>
        </authorList>
    </citation>
    <scope>NUCLEOTIDE SEQUENCE [LARGE SCALE GENOMIC DNA]</scope>
    <source>
        <strain evidence="4">CCUG 55608</strain>
    </source>
</reference>
<dbReference type="RefSeq" id="WP_265993606.1">
    <property type="nucleotide sequence ID" value="NZ_CP110973.1"/>
</dbReference>
<protein>
    <submittedName>
        <fullName evidence="3">Uncharacterized protein</fullName>
    </submittedName>
</protein>
<evidence type="ECO:0000256" key="2">
    <source>
        <dbReference type="SAM" id="Phobius"/>
    </source>
</evidence>
<feature type="region of interest" description="Disordered" evidence="1">
    <location>
        <begin position="183"/>
        <end position="202"/>
    </location>
</feature>
<keyword evidence="2" id="KW-1133">Transmembrane helix</keyword>
<keyword evidence="2" id="KW-0812">Transmembrane</keyword>
<name>A0ABW3Q8Z1_9BACT</name>
<feature type="compositionally biased region" description="Polar residues" evidence="1">
    <location>
        <begin position="258"/>
        <end position="274"/>
    </location>
</feature>